<dbReference type="AlphaFoldDB" id="A0AAU9QWB6"/>
<reference evidence="2" key="1">
    <citation type="submission" date="2022-01" db="EMBL/GenBank/DDBJ databases">
        <authorList>
            <person name="Lagorce A."/>
        </authorList>
    </citation>
    <scope>NUCLEOTIDE SEQUENCE</scope>
    <source>
        <strain evidence="2">Th15_F1_A12</strain>
    </source>
</reference>
<organism evidence="2 3">
    <name type="scientific">Vibrio jasicida</name>
    <dbReference type="NCBI Taxonomy" id="766224"/>
    <lineage>
        <taxon>Bacteria</taxon>
        <taxon>Pseudomonadati</taxon>
        <taxon>Pseudomonadota</taxon>
        <taxon>Gammaproteobacteria</taxon>
        <taxon>Vibrionales</taxon>
        <taxon>Vibrionaceae</taxon>
        <taxon>Vibrio</taxon>
    </lineage>
</organism>
<evidence type="ECO:0000313" key="3">
    <source>
        <dbReference type="Proteomes" id="UP001295462"/>
    </source>
</evidence>
<proteinExistence type="predicted"/>
<protein>
    <recommendedName>
        <fullName evidence="4">Outer membrane protein beta-barrel domain-containing protein</fullName>
    </recommendedName>
</protein>
<evidence type="ECO:0000256" key="1">
    <source>
        <dbReference type="SAM" id="SignalP"/>
    </source>
</evidence>
<dbReference type="RefSeq" id="WP_409590146.1">
    <property type="nucleotide sequence ID" value="NZ_CAKMTZ010000121.1"/>
</dbReference>
<accession>A0AAU9QWB6</accession>
<name>A0AAU9QWB6_9VIBR</name>
<sequence length="261" mass="29837">MQVKTKLMTALLIPYSCTFSAKAAELDSVANSPWRNSIEIYAQALNIRGDSKVKNLDANVDIDPEFIMDHIDMGAMLRWESIYENRWGFYLDYSYMKLSGETDSLLQPDLSKIRAEMELRQGVLEAKGFKRFTYDFGIIDYMAGIRWWDNDVDTKIHSTNNIGPSINKGNSPSVDWVDYLVGARLTTKLNEDWSTYISGDVGLSKDTSFTSALQVGFRYRFNSWSDINLSYKSTWVDYDNGDTFAYNTVTQGFLVGWAAYF</sequence>
<feature type="signal peptide" evidence="1">
    <location>
        <begin position="1"/>
        <end position="23"/>
    </location>
</feature>
<dbReference type="EMBL" id="CAKMUD010000124">
    <property type="protein sequence ID" value="CAH1603225.1"/>
    <property type="molecule type" value="Genomic_DNA"/>
</dbReference>
<dbReference type="Gene3D" id="2.40.128.130">
    <property type="entry name" value="Autotransporter beta-domain"/>
    <property type="match status" value="1"/>
</dbReference>
<evidence type="ECO:0008006" key="4">
    <source>
        <dbReference type="Google" id="ProtNLM"/>
    </source>
</evidence>
<dbReference type="Proteomes" id="UP001295462">
    <property type="component" value="Unassembled WGS sequence"/>
</dbReference>
<evidence type="ECO:0000313" key="2">
    <source>
        <dbReference type="EMBL" id="CAH1603225.1"/>
    </source>
</evidence>
<feature type="chain" id="PRO_5043572097" description="Outer membrane protein beta-barrel domain-containing protein" evidence="1">
    <location>
        <begin position="24"/>
        <end position="261"/>
    </location>
</feature>
<keyword evidence="1" id="KW-0732">Signal</keyword>
<comment type="caution">
    <text evidence="2">The sequence shown here is derived from an EMBL/GenBank/DDBJ whole genome shotgun (WGS) entry which is preliminary data.</text>
</comment>
<dbReference type="InterPro" id="IPR036709">
    <property type="entry name" value="Autotransporte_beta_dom_sf"/>
</dbReference>
<gene>
    <name evidence="2" type="ORF">THF1A12_670015</name>
</gene>